<evidence type="ECO:0000313" key="3">
    <source>
        <dbReference type="Proteomes" id="UP001341840"/>
    </source>
</evidence>
<dbReference type="Gene3D" id="3.40.395.10">
    <property type="entry name" value="Adenoviral Proteinase, Chain A"/>
    <property type="match status" value="1"/>
</dbReference>
<dbReference type="InterPro" id="IPR038765">
    <property type="entry name" value="Papain-like_cys_pep_sf"/>
</dbReference>
<organism evidence="2 3">
    <name type="scientific">Stylosanthes scabra</name>
    <dbReference type="NCBI Taxonomy" id="79078"/>
    <lineage>
        <taxon>Eukaryota</taxon>
        <taxon>Viridiplantae</taxon>
        <taxon>Streptophyta</taxon>
        <taxon>Embryophyta</taxon>
        <taxon>Tracheophyta</taxon>
        <taxon>Spermatophyta</taxon>
        <taxon>Magnoliopsida</taxon>
        <taxon>eudicotyledons</taxon>
        <taxon>Gunneridae</taxon>
        <taxon>Pentapetalae</taxon>
        <taxon>rosids</taxon>
        <taxon>fabids</taxon>
        <taxon>Fabales</taxon>
        <taxon>Fabaceae</taxon>
        <taxon>Papilionoideae</taxon>
        <taxon>50 kb inversion clade</taxon>
        <taxon>dalbergioids sensu lato</taxon>
        <taxon>Dalbergieae</taxon>
        <taxon>Pterocarpus clade</taxon>
        <taxon>Stylosanthes</taxon>
    </lineage>
</organism>
<keyword evidence="3" id="KW-1185">Reference proteome</keyword>
<dbReference type="EMBL" id="JASCZI010030592">
    <property type="protein sequence ID" value="MED6123783.1"/>
    <property type="molecule type" value="Genomic_DNA"/>
</dbReference>
<sequence>MMRRNLKGVEGYVFALLIIYMHETHFEKDYEHEKAPPPWIKYWKGETLRKRIRVEKADSTGLLRQANQRKGATKKEKTSGLKIGKKEALASKLVKSMEMENDPKGKKKLGKRKHVEDDDESEDKFEGDSSESESEGDSSESESGFESEPDSEKIASEDENSDHPQHVAAKINLVNPQEGGKEGVDDAMTAAQELTGRDLSKSNTNEDSAHAGALIHEDVYVTPQDCGIELVQATSAEEEIIKRDLSKSDVNVDAQIHEDVQVTPLDCGIEVVQATSVEEELISRELSNNIDPKEDIPTDKEIEEQMNKSIMMVAKIALAQSKLGPLPSFKLCPEIDSQPEEEDQQPQKEDEQKLKGKEIEHQGTECKTPGPIIQDDRITMQRRLYKWATKETEHDNYERLFNFKGGKEYTTMRYHFMSLGEKAEHSVLEKYSRNFISATTGLPHDISTMKNMNPLHYIDENKMKSAPFLFAPILYAKHWWLYVLDVENKKFYAIDSLNPKSPGGDRNKLGRFVSSILDQMRVRAGAATMFPNKTRAMGSHSLLPKYIPVPRQPNA</sequence>
<evidence type="ECO:0000256" key="1">
    <source>
        <dbReference type="SAM" id="MobiDB-lite"/>
    </source>
</evidence>
<dbReference type="SUPFAM" id="SSF54001">
    <property type="entry name" value="Cysteine proteinases"/>
    <property type="match status" value="1"/>
</dbReference>
<protein>
    <recommendedName>
        <fullName evidence="4">Ubiquitin-like protease family profile domain-containing protein</fullName>
    </recommendedName>
</protein>
<feature type="compositionally biased region" description="Basic and acidic residues" evidence="1">
    <location>
        <begin position="345"/>
        <end position="364"/>
    </location>
</feature>
<comment type="caution">
    <text evidence="2">The sequence shown here is derived from an EMBL/GenBank/DDBJ whole genome shotgun (WGS) entry which is preliminary data.</text>
</comment>
<gene>
    <name evidence="2" type="ORF">PIB30_052672</name>
</gene>
<feature type="compositionally biased region" description="Basic and acidic residues" evidence="1">
    <location>
        <begin position="150"/>
        <end position="164"/>
    </location>
</feature>
<feature type="region of interest" description="Disordered" evidence="1">
    <location>
        <begin position="61"/>
        <end position="164"/>
    </location>
</feature>
<proteinExistence type="predicted"/>
<reference evidence="2 3" key="1">
    <citation type="journal article" date="2023" name="Plants (Basel)">
        <title>Bridging the Gap: Combining Genomics and Transcriptomics Approaches to Understand Stylosanthes scabra, an Orphan Legume from the Brazilian Caatinga.</title>
        <authorList>
            <person name="Ferreira-Neto J.R.C."/>
            <person name="da Silva M.D."/>
            <person name="Binneck E."/>
            <person name="de Melo N.F."/>
            <person name="da Silva R.H."/>
            <person name="de Melo A.L.T.M."/>
            <person name="Pandolfi V."/>
            <person name="Bustamante F.O."/>
            <person name="Brasileiro-Vidal A.C."/>
            <person name="Benko-Iseppon A.M."/>
        </authorList>
    </citation>
    <scope>NUCLEOTIDE SEQUENCE [LARGE SCALE GENOMIC DNA]</scope>
    <source>
        <tissue evidence="2">Leaves</tissue>
    </source>
</reference>
<feature type="region of interest" description="Disordered" evidence="1">
    <location>
        <begin position="329"/>
        <end position="371"/>
    </location>
</feature>
<feature type="compositionally biased region" description="Acidic residues" evidence="1">
    <location>
        <begin position="117"/>
        <end position="149"/>
    </location>
</feature>
<accession>A0ABU6RIY0</accession>
<evidence type="ECO:0000313" key="2">
    <source>
        <dbReference type="EMBL" id="MED6123783.1"/>
    </source>
</evidence>
<name>A0ABU6RIY0_9FABA</name>
<dbReference type="Proteomes" id="UP001341840">
    <property type="component" value="Unassembled WGS sequence"/>
</dbReference>
<evidence type="ECO:0008006" key="4">
    <source>
        <dbReference type="Google" id="ProtNLM"/>
    </source>
</evidence>
<feature type="compositionally biased region" description="Basic and acidic residues" evidence="1">
    <location>
        <begin position="73"/>
        <end position="104"/>
    </location>
</feature>